<comment type="caution">
    <text evidence="1">The sequence shown here is derived from an EMBL/GenBank/DDBJ whole genome shotgun (WGS) entry which is preliminary data.</text>
</comment>
<protein>
    <submittedName>
        <fullName evidence="1">Uncharacterized protein</fullName>
    </submittedName>
</protein>
<evidence type="ECO:0000313" key="2">
    <source>
        <dbReference type="Proteomes" id="UP000593568"/>
    </source>
</evidence>
<dbReference type="AlphaFoldDB" id="A0A7J9FDE6"/>
<dbReference type="Proteomes" id="UP000593568">
    <property type="component" value="Unassembled WGS sequence"/>
</dbReference>
<organism evidence="1 2">
    <name type="scientific">Gossypium trilobum</name>
    <dbReference type="NCBI Taxonomy" id="34281"/>
    <lineage>
        <taxon>Eukaryota</taxon>
        <taxon>Viridiplantae</taxon>
        <taxon>Streptophyta</taxon>
        <taxon>Embryophyta</taxon>
        <taxon>Tracheophyta</taxon>
        <taxon>Spermatophyta</taxon>
        <taxon>Magnoliopsida</taxon>
        <taxon>eudicotyledons</taxon>
        <taxon>Gunneridae</taxon>
        <taxon>Pentapetalae</taxon>
        <taxon>rosids</taxon>
        <taxon>malvids</taxon>
        <taxon>Malvales</taxon>
        <taxon>Malvaceae</taxon>
        <taxon>Malvoideae</taxon>
        <taxon>Gossypium</taxon>
    </lineage>
</organism>
<accession>A0A7J9FDE6</accession>
<name>A0A7J9FDE6_9ROSI</name>
<dbReference type="EMBL" id="JABEZW010000013">
    <property type="protein sequence ID" value="MBA0783349.1"/>
    <property type="molecule type" value="Genomic_DNA"/>
</dbReference>
<feature type="non-terminal residue" evidence="1">
    <location>
        <position position="51"/>
    </location>
</feature>
<gene>
    <name evidence="1" type="ORF">Gotri_001077</name>
</gene>
<evidence type="ECO:0000313" key="1">
    <source>
        <dbReference type="EMBL" id="MBA0783349.1"/>
    </source>
</evidence>
<keyword evidence="2" id="KW-1185">Reference proteome</keyword>
<sequence length="51" mass="6008">MDNNINFLNAGVPITSTKQSLKPSRSITRDTLFQQYIELRAKQIKDWNKRQ</sequence>
<reference evidence="1 2" key="1">
    <citation type="journal article" date="2019" name="Genome Biol. Evol.">
        <title>Insights into the evolution of the New World diploid cottons (Gossypium, subgenus Houzingenia) based on genome sequencing.</title>
        <authorList>
            <person name="Grover C.E."/>
            <person name="Arick M.A. 2nd"/>
            <person name="Thrash A."/>
            <person name="Conover J.L."/>
            <person name="Sanders W.S."/>
            <person name="Peterson D.G."/>
            <person name="Frelichowski J.E."/>
            <person name="Scheffler J.A."/>
            <person name="Scheffler B.E."/>
            <person name="Wendel J.F."/>
        </authorList>
    </citation>
    <scope>NUCLEOTIDE SEQUENCE [LARGE SCALE GENOMIC DNA]</scope>
    <source>
        <strain evidence="1">8</strain>
        <tissue evidence="1">Leaf</tissue>
    </source>
</reference>
<proteinExistence type="predicted"/>